<reference evidence="5" key="1">
    <citation type="submission" date="2021-03" db="EMBL/GenBank/DDBJ databases">
        <title>Evolutionary innovations through gain and loss of genes in the ectomycorrhizal Boletales.</title>
        <authorList>
            <person name="Wu G."/>
            <person name="Miyauchi S."/>
            <person name="Morin E."/>
            <person name="Yang Z.-L."/>
            <person name="Xu J."/>
            <person name="Martin F.M."/>
        </authorList>
    </citation>
    <scope>NUCLEOTIDE SEQUENCE</scope>
    <source>
        <strain evidence="5">BR01</strain>
    </source>
</reference>
<comment type="similarity">
    <text evidence="1">Belongs to the eukaryotic ribosomal protein eL33 family.</text>
</comment>
<dbReference type="OrthoDB" id="1166329at2759"/>
<dbReference type="AlphaFoldDB" id="A0A8I2YC13"/>
<dbReference type="Proteomes" id="UP000683000">
    <property type="component" value="Unassembled WGS sequence"/>
</dbReference>
<protein>
    <submittedName>
        <fullName evidence="5">Ribosomal protein L35Ae-domain-containing protein</fullName>
    </submittedName>
</protein>
<keyword evidence="3" id="KW-0687">Ribonucleoprotein</keyword>
<dbReference type="GO" id="GO:1990904">
    <property type="term" value="C:ribonucleoprotein complex"/>
    <property type="evidence" value="ECO:0007669"/>
    <property type="project" value="UniProtKB-KW"/>
</dbReference>
<dbReference type="PANTHER" id="PTHR10902">
    <property type="entry name" value="60S RIBOSOMAL PROTEIN L35A"/>
    <property type="match status" value="1"/>
</dbReference>
<keyword evidence="6" id="KW-1185">Reference proteome</keyword>
<dbReference type="InterPro" id="IPR009000">
    <property type="entry name" value="Transl_B-barrel_sf"/>
</dbReference>
<dbReference type="Gene3D" id="2.40.10.190">
    <property type="entry name" value="translation elongation factor selb, chain A, domain 4"/>
    <property type="match status" value="1"/>
</dbReference>
<dbReference type="HAMAP" id="MF_00573">
    <property type="entry name" value="Ribosomal_eL33"/>
    <property type="match status" value="1"/>
</dbReference>
<dbReference type="GO" id="GO:0006412">
    <property type="term" value="P:translation"/>
    <property type="evidence" value="ECO:0007669"/>
    <property type="project" value="InterPro"/>
</dbReference>
<dbReference type="FunFam" id="2.40.10.190:FF:000001">
    <property type="entry name" value="60S ribosomal protein L35a"/>
    <property type="match status" value="1"/>
</dbReference>
<keyword evidence="2 5" id="KW-0689">Ribosomal protein</keyword>
<dbReference type="InterPro" id="IPR038661">
    <property type="entry name" value="Ribosomal_eL33_sf"/>
</dbReference>
<sequence length="166" mass="18685">MSQRCHVLPLPSPLRPEHDQRTASSPPQDKNGFNKVSFRSNHHHPPSKYHPLAFHPVDATLLGQILYCKGRVLGHKRAKRNSRPNTSLVQIEGVASKEDAQFYLGKRVAYVYRAKREIQGSKIRVIWGRVTRPHGNSGVVKSKFSSNLPPRAFGASVRIMLYPSSI</sequence>
<comment type="caution">
    <text evidence="5">The sequence shown here is derived from an EMBL/GenBank/DDBJ whole genome shotgun (WGS) entry which is preliminary data.</text>
</comment>
<organism evidence="5 6">
    <name type="scientific">Boletus reticuloceps</name>
    <dbReference type="NCBI Taxonomy" id="495285"/>
    <lineage>
        <taxon>Eukaryota</taxon>
        <taxon>Fungi</taxon>
        <taxon>Dikarya</taxon>
        <taxon>Basidiomycota</taxon>
        <taxon>Agaricomycotina</taxon>
        <taxon>Agaricomycetes</taxon>
        <taxon>Agaricomycetidae</taxon>
        <taxon>Boletales</taxon>
        <taxon>Boletineae</taxon>
        <taxon>Boletaceae</taxon>
        <taxon>Boletoideae</taxon>
        <taxon>Boletus</taxon>
    </lineage>
</organism>
<dbReference type="GO" id="GO:0005840">
    <property type="term" value="C:ribosome"/>
    <property type="evidence" value="ECO:0007669"/>
    <property type="project" value="UniProtKB-KW"/>
</dbReference>
<evidence type="ECO:0000256" key="1">
    <source>
        <dbReference type="ARBA" id="ARBA00009269"/>
    </source>
</evidence>
<evidence type="ECO:0000313" key="6">
    <source>
        <dbReference type="Proteomes" id="UP000683000"/>
    </source>
</evidence>
<feature type="region of interest" description="Disordered" evidence="4">
    <location>
        <begin position="1"/>
        <end position="49"/>
    </location>
</feature>
<dbReference type="Pfam" id="PF01247">
    <property type="entry name" value="Ribosomal_L35Ae"/>
    <property type="match status" value="1"/>
</dbReference>
<dbReference type="SUPFAM" id="SSF50447">
    <property type="entry name" value="Translation proteins"/>
    <property type="match status" value="1"/>
</dbReference>
<evidence type="ECO:0000256" key="2">
    <source>
        <dbReference type="ARBA" id="ARBA00022980"/>
    </source>
</evidence>
<gene>
    <name evidence="5" type="ORF">JVT61DRAFT_1502</name>
</gene>
<accession>A0A8I2YC13</accession>
<evidence type="ECO:0000256" key="3">
    <source>
        <dbReference type="ARBA" id="ARBA00023274"/>
    </source>
</evidence>
<evidence type="ECO:0000256" key="4">
    <source>
        <dbReference type="SAM" id="MobiDB-lite"/>
    </source>
</evidence>
<proteinExistence type="inferred from homology"/>
<dbReference type="EMBL" id="JAGFBS010000108">
    <property type="protein sequence ID" value="KAG6369086.1"/>
    <property type="molecule type" value="Genomic_DNA"/>
</dbReference>
<dbReference type="GO" id="GO:0003735">
    <property type="term" value="F:structural constituent of ribosome"/>
    <property type="evidence" value="ECO:0007669"/>
    <property type="project" value="InterPro"/>
</dbReference>
<evidence type="ECO:0000313" key="5">
    <source>
        <dbReference type="EMBL" id="KAG6369086.1"/>
    </source>
</evidence>
<dbReference type="InterPro" id="IPR001780">
    <property type="entry name" value="Ribosomal_eL33"/>
</dbReference>
<name>A0A8I2YC13_9AGAM</name>